<reference evidence="1 2" key="1">
    <citation type="journal article" date="2019" name="Sci. Rep.">
        <title>Orb-weaving spider Araneus ventricosus genome elucidates the spidroin gene catalogue.</title>
        <authorList>
            <person name="Kono N."/>
            <person name="Nakamura H."/>
            <person name="Ohtoshi R."/>
            <person name="Moran D.A.P."/>
            <person name="Shinohara A."/>
            <person name="Yoshida Y."/>
            <person name="Fujiwara M."/>
            <person name="Mori M."/>
            <person name="Tomita M."/>
            <person name="Arakawa K."/>
        </authorList>
    </citation>
    <scope>NUCLEOTIDE SEQUENCE [LARGE SCALE GENOMIC DNA]</scope>
</reference>
<accession>A0A4Y2HPY6</accession>
<organism evidence="1 2">
    <name type="scientific">Araneus ventricosus</name>
    <name type="common">Orbweaver spider</name>
    <name type="synonym">Epeira ventricosa</name>
    <dbReference type="NCBI Taxonomy" id="182803"/>
    <lineage>
        <taxon>Eukaryota</taxon>
        <taxon>Metazoa</taxon>
        <taxon>Ecdysozoa</taxon>
        <taxon>Arthropoda</taxon>
        <taxon>Chelicerata</taxon>
        <taxon>Arachnida</taxon>
        <taxon>Araneae</taxon>
        <taxon>Araneomorphae</taxon>
        <taxon>Entelegynae</taxon>
        <taxon>Araneoidea</taxon>
        <taxon>Araneidae</taxon>
        <taxon>Araneus</taxon>
    </lineage>
</organism>
<proteinExistence type="predicted"/>
<name>A0A4Y2HPY6_ARAVE</name>
<dbReference type="EMBL" id="BGPR01002075">
    <property type="protein sequence ID" value="GBM67310.1"/>
    <property type="molecule type" value="Genomic_DNA"/>
</dbReference>
<dbReference type="Proteomes" id="UP000499080">
    <property type="component" value="Unassembled WGS sequence"/>
</dbReference>
<evidence type="ECO:0000313" key="1">
    <source>
        <dbReference type="EMBL" id="GBM67310.1"/>
    </source>
</evidence>
<dbReference type="AlphaFoldDB" id="A0A4Y2HPY6"/>
<sequence length="121" mass="13885">MTRTTPELYPLPKVPHHTSGRTCGPLLIPISRRSQQTAKRGKYPKKLDSRFFQWGEDLISNPLKCCFRRELKNTMQKHAALQSIFLLSSALPSGSQPTAKRGKYPKELDPRFLQWGEVLIH</sequence>
<gene>
    <name evidence="1" type="ORF">AVEN_37089_1</name>
</gene>
<keyword evidence="2" id="KW-1185">Reference proteome</keyword>
<evidence type="ECO:0000313" key="2">
    <source>
        <dbReference type="Proteomes" id="UP000499080"/>
    </source>
</evidence>
<comment type="caution">
    <text evidence="1">The sequence shown here is derived from an EMBL/GenBank/DDBJ whole genome shotgun (WGS) entry which is preliminary data.</text>
</comment>
<protein>
    <submittedName>
        <fullName evidence="1">Uncharacterized protein</fullName>
    </submittedName>
</protein>